<dbReference type="Proteomes" id="UP001204562">
    <property type="component" value="Unassembled WGS sequence"/>
</dbReference>
<protein>
    <recommendedName>
        <fullName evidence="3">Zinc ribbon domain-containing protein</fullName>
    </recommendedName>
</protein>
<dbReference type="AlphaFoldDB" id="A0AAW5JRI9"/>
<dbReference type="EMBL" id="JANFYS010000016">
    <property type="protein sequence ID" value="MCQ4770529.1"/>
    <property type="molecule type" value="Genomic_DNA"/>
</dbReference>
<evidence type="ECO:0008006" key="3">
    <source>
        <dbReference type="Google" id="ProtNLM"/>
    </source>
</evidence>
<sequence>MTRPDSPAFNAPHRLLCRGKGWQAVFSCGLCGKEYAVCVPQADQPEQALTLAAAEAKLHFNWCRHCGAWVCDEHFNENRGLCTRCAPRICAACGAGVPAGDQFCTVCGAVQFEPSRHP</sequence>
<evidence type="ECO:0000313" key="1">
    <source>
        <dbReference type="EMBL" id="MCQ4770529.1"/>
    </source>
</evidence>
<reference evidence="1" key="1">
    <citation type="submission" date="2022-06" db="EMBL/GenBank/DDBJ databases">
        <title>Isolation of gut microbiota from human fecal samples.</title>
        <authorList>
            <person name="Pamer E.G."/>
            <person name="Barat B."/>
            <person name="Waligurski E."/>
            <person name="Medina S."/>
            <person name="Paddock L."/>
            <person name="Mostad J."/>
        </authorList>
    </citation>
    <scope>NUCLEOTIDE SEQUENCE</scope>
    <source>
        <strain evidence="1">DFI.9.91</strain>
    </source>
</reference>
<proteinExistence type="predicted"/>
<comment type="caution">
    <text evidence="1">The sequence shown here is derived from an EMBL/GenBank/DDBJ whole genome shotgun (WGS) entry which is preliminary data.</text>
</comment>
<evidence type="ECO:0000313" key="2">
    <source>
        <dbReference type="Proteomes" id="UP001204562"/>
    </source>
</evidence>
<dbReference type="RefSeq" id="WP_256303964.1">
    <property type="nucleotide sequence ID" value="NZ_JANFYS010000016.1"/>
</dbReference>
<name>A0AAW5JRI9_9FIRM</name>
<gene>
    <name evidence="1" type="ORF">NE579_08635</name>
</gene>
<accession>A0AAW5JRI9</accession>
<organism evidence="1 2">
    <name type="scientific">Intestinimonas massiliensis</name>
    <name type="common">ex Afouda et al. 2020</name>
    <dbReference type="NCBI Taxonomy" id="1673721"/>
    <lineage>
        <taxon>Bacteria</taxon>
        <taxon>Bacillati</taxon>
        <taxon>Bacillota</taxon>
        <taxon>Clostridia</taxon>
        <taxon>Eubacteriales</taxon>
        <taxon>Intestinimonas</taxon>
    </lineage>
</organism>